<feature type="domain" description="ISXO2-like transposase" evidence="2">
    <location>
        <begin position="87"/>
        <end position="175"/>
    </location>
</feature>
<evidence type="ECO:0000313" key="3">
    <source>
        <dbReference type="EMBL" id="KAJ4426752.1"/>
    </source>
</evidence>
<accession>A0ABQ8RYN8</accession>
<dbReference type="Proteomes" id="UP001148838">
    <property type="component" value="Unassembled WGS sequence"/>
</dbReference>
<feature type="transmembrane region" description="Helical" evidence="1">
    <location>
        <begin position="28"/>
        <end position="51"/>
    </location>
</feature>
<dbReference type="InterPro" id="IPR053164">
    <property type="entry name" value="IS1016-like_transposase"/>
</dbReference>
<keyword evidence="1" id="KW-0812">Transmembrane</keyword>
<keyword evidence="4" id="KW-1185">Reference proteome</keyword>
<organism evidence="3 4">
    <name type="scientific">Periplaneta americana</name>
    <name type="common">American cockroach</name>
    <name type="synonym">Blatta americana</name>
    <dbReference type="NCBI Taxonomy" id="6978"/>
    <lineage>
        <taxon>Eukaryota</taxon>
        <taxon>Metazoa</taxon>
        <taxon>Ecdysozoa</taxon>
        <taxon>Arthropoda</taxon>
        <taxon>Hexapoda</taxon>
        <taxon>Insecta</taxon>
        <taxon>Pterygota</taxon>
        <taxon>Neoptera</taxon>
        <taxon>Polyneoptera</taxon>
        <taxon>Dictyoptera</taxon>
        <taxon>Blattodea</taxon>
        <taxon>Blattoidea</taxon>
        <taxon>Blattidae</taxon>
        <taxon>Blattinae</taxon>
        <taxon>Periplaneta</taxon>
    </lineage>
</organism>
<protein>
    <recommendedName>
        <fullName evidence="2">ISXO2-like transposase domain-containing protein</fullName>
    </recommendedName>
</protein>
<evidence type="ECO:0000256" key="1">
    <source>
        <dbReference type="SAM" id="Phobius"/>
    </source>
</evidence>
<dbReference type="Pfam" id="PF12762">
    <property type="entry name" value="DDE_Tnp_IS1595"/>
    <property type="match status" value="1"/>
</dbReference>
<evidence type="ECO:0000313" key="4">
    <source>
        <dbReference type="Proteomes" id="UP001148838"/>
    </source>
</evidence>
<dbReference type="PANTHER" id="PTHR47163">
    <property type="entry name" value="DDE_TNP_IS1595 DOMAIN-CONTAINING PROTEIN"/>
    <property type="match status" value="1"/>
</dbReference>
<dbReference type="PANTHER" id="PTHR47163:SF2">
    <property type="entry name" value="SI:DKEY-17M8.2"/>
    <property type="match status" value="1"/>
</dbReference>
<name>A0ABQ8RYN8_PERAM</name>
<evidence type="ECO:0000259" key="2">
    <source>
        <dbReference type="Pfam" id="PF12762"/>
    </source>
</evidence>
<dbReference type="InterPro" id="IPR024445">
    <property type="entry name" value="Tnp_ISXO2-like"/>
</dbReference>
<keyword evidence="1" id="KW-1133">Transmembrane helix</keyword>
<keyword evidence="1" id="KW-0472">Membrane</keyword>
<proteinExistence type="predicted"/>
<reference evidence="3 4" key="1">
    <citation type="journal article" date="2022" name="Allergy">
        <title>Genome assembly and annotation of Periplaneta americana reveal a comprehensive cockroach allergen profile.</title>
        <authorList>
            <person name="Wang L."/>
            <person name="Xiong Q."/>
            <person name="Saelim N."/>
            <person name="Wang L."/>
            <person name="Nong W."/>
            <person name="Wan A.T."/>
            <person name="Shi M."/>
            <person name="Liu X."/>
            <person name="Cao Q."/>
            <person name="Hui J.H.L."/>
            <person name="Sookrung N."/>
            <person name="Leung T.F."/>
            <person name="Tungtrongchitr A."/>
            <person name="Tsui S.K.W."/>
        </authorList>
    </citation>
    <scope>NUCLEOTIDE SEQUENCE [LARGE SCALE GENOMIC DNA]</scope>
    <source>
        <strain evidence="3">PWHHKU_190912</strain>
    </source>
</reference>
<gene>
    <name evidence="3" type="ORF">ANN_26551</name>
</gene>
<sequence>MVLYGRFPSHKGCKKSIWDGSFLCGQHITFKIFLMLAYYWAYSVSVGIAAAEAKMSKVTVIQWYQHFRDICSSWLVQNPLRLGGPGTVVQIDESIITKPKEIHSDQRAAYRAIPALPVIPLNRHLTVNHSETFVASLTGAHTNNVEFFWKNEKQVKEMSGTCDAHLPSYMDEFMW</sequence>
<comment type="caution">
    <text evidence="3">The sequence shown here is derived from an EMBL/GenBank/DDBJ whole genome shotgun (WGS) entry which is preliminary data.</text>
</comment>
<dbReference type="EMBL" id="JAJSOF020000039">
    <property type="protein sequence ID" value="KAJ4426752.1"/>
    <property type="molecule type" value="Genomic_DNA"/>
</dbReference>